<accession>A0ABQ9WM86</accession>
<evidence type="ECO:0008006" key="3">
    <source>
        <dbReference type="Google" id="ProtNLM"/>
    </source>
</evidence>
<evidence type="ECO:0000313" key="1">
    <source>
        <dbReference type="EMBL" id="KAK2940453.1"/>
    </source>
</evidence>
<organism evidence="1 2">
    <name type="scientific">Blattamonas nauphoetae</name>
    <dbReference type="NCBI Taxonomy" id="2049346"/>
    <lineage>
        <taxon>Eukaryota</taxon>
        <taxon>Metamonada</taxon>
        <taxon>Preaxostyla</taxon>
        <taxon>Oxymonadida</taxon>
        <taxon>Blattamonas</taxon>
    </lineage>
</organism>
<name>A0ABQ9WM86_9EUKA</name>
<dbReference type="Proteomes" id="UP001281761">
    <property type="component" value="Unassembled WGS sequence"/>
</dbReference>
<reference evidence="1 2" key="1">
    <citation type="journal article" date="2022" name="bioRxiv">
        <title>Genomics of Preaxostyla Flagellates Illuminates Evolutionary Transitions and the Path Towards Mitochondrial Loss.</title>
        <authorList>
            <person name="Novak L.V.F."/>
            <person name="Treitli S.C."/>
            <person name="Pyrih J."/>
            <person name="Halakuc P."/>
            <person name="Pipaliya S.V."/>
            <person name="Vacek V."/>
            <person name="Brzon O."/>
            <person name="Soukal P."/>
            <person name="Eme L."/>
            <person name="Dacks J.B."/>
            <person name="Karnkowska A."/>
            <person name="Elias M."/>
            <person name="Hampl V."/>
        </authorList>
    </citation>
    <scope>NUCLEOTIDE SEQUENCE [LARGE SCALE GENOMIC DNA]</scope>
    <source>
        <strain evidence="1">NAU3</strain>
        <tissue evidence="1">Gut</tissue>
    </source>
</reference>
<keyword evidence="2" id="KW-1185">Reference proteome</keyword>
<proteinExistence type="predicted"/>
<evidence type="ECO:0000313" key="2">
    <source>
        <dbReference type="Proteomes" id="UP001281761"/>
    </source>
</evidence>
<dbReference type="EMBL" id="JARBJD010000669">
    <property type="protein sequence ID" value="KAK2940453.1"/>
    <property type="molecule type" value="Genomic_DNA"/>
</dbReference>
<comment type="caution">
    <text evidence="1">The sequence shown here is derived from an EMBL/GenBank/DDBJ whole genome shotgun (WGS) entry which is preliminary data.</text>
</comment>
<sequence length="332" mass="36058">MRCSATCTLGLEKGLEQCDIRRATCEIGCRIGDKACLLSCQRQAEKCTQLTDSTFRTHVQLHLDKAALISARMIPCSAHPSATTITTTVQTPPTILSEPRAKQNVDFAKSIVQIINQAVSWIVEERETRNAGRIAITQCRHASMGVNRLWTFVLTTVTSLSQLSHLNNVVGRVERLSHRAVIDAIPPKRHALSAATPSLHQPAKTIASLTPPSVRSIVILLSPRVLHCVSQEVSVKCCAIKEGELARGNAPPGKQRASFHVPSTAGAAPIVGIGLNDVWISVIHPSNCVKGCRLDSNPNRCNQRCDITKRTCVAQCTQADEMCSRSCDGCER</sequence>
<protein>
    <recommendedName>
        <fullName evidence="3">WAP domain-containing protein</fullName>
    </recommendedName>
</protein>
<gene>
    <name evidence="1" type="ORF">BLNAU_24642</name>
</gene>